<name>A0A8J2VPN9_9BACL</name>
<dbReference type="RefSeq" id="WP_188691154.1">
    <property type="nucleotide sequence ID" value="NZ_BMIR01000005.1"/>
</dbReference>
<reference evidence="1" key="2">
    <citation type="submission" date="2020-09" db="EMBL/GenBank/DDBJ databases">
        <authorList>
            <person name="Sun Q."/>
            <person name="Zhou Y."/>
        </authorList>
    </citation>
    <scope>NUCLEOTIDE SEQUENCE</scope>
    <source>
        <strain evidence="1">CGMCC 1.15371</strain>
    </source>
</reference>
<protein>
    <recommendedName>
        <fullName evidence="3">Flagellar protein</fullName>
    </recommendedName>
</protein>
<keyword evidence="2" id="KW-1185">Reference proteome</keyword>
<gene>
    <name evidence="1" type="ORF">GCM10011391_13700</name>
</gene>
<dbReference type="InterPro" id="IPR022258">
    <property type="entry name" value="Flagellar_operon_YvyF"/>
</dbReference>
<dbReference type="NCBIfam" id="TIGR03826">
    <property type="entry name" value="YvyF"/>
    <property type="match status" value="1"/>
</dbReference>
<dbReference type="AlphaFoldDB" id="A0A8J2VPN9"/>
<organism evidence="1 2">
    <name type="scientific">Pullulanibacillus camelliae</name>
    <dbReference type="NCBI Taxonomy" id="1707096"/>
    <lineage>
        <taxon>Bacteria</taxon>
        <taxon>Bacillati</taxon>
        <taxon>Bacillota</taxon>
        <taxon>Bacilli</taxon>
        <taxon>Bacillales</taxon>
        <taxon>Sporolactobacillaceae</taxon>
        <taxon>Pullulanibacillus</taxon>
    </lineage>
</organism>
<dbReference type="Proteomes" id="UP000628775">
    <property type="component" value="Unassembled WGS sequence"/>
</dbReference>
<sequence>MAELANCKNCGKLFVRTTSDICPACHKEDEKKFQKVYKFISKRENREATVQELHDTTGVEEKLIFRWIEEGRLLVKNFPNLFYPCSSCGEPIQSGRLCENCASKIKRDLETYEADASKNQDDHDHYKTYKLDR</sequence>
<evidence type="ECO:0008006" key="3">
    <source>
        <dbReference type="Google" id="ProtNLM"/>
    </source>
</evidence>
<accession>A0A8J2VPN9</accession>
<comment type="caution">
    <text evidence="1">The sequence shown here is derived from an EMBL/GenBank/DDBJ whole genome shotgun (WGS) entry which is preliminary data.</text>
</comment>
<reference evidence="1" key="1">
    <citation type="journal article" date="2014" name="Int. J. Syst. Evol. Microbiol.">
        <title>Complete genome sequence of Corynebacterium casei LMG S-19264T (=DSM 44701T), isolated from a smear-ripened cheese.</title>
        <authorList>
            <consortium name="US DOE Joint Genome Institute (JGI-PGF)"/>
            <person name="Walter F."/>
            <person name="Albersmeier A."/>
            <person name="Kalinowski J."/>
            <person name="Ruckert C."/>
        </authorList>
    </citation>
    <scope>NUCLEOTIDE SEQUENCE</scope>
    <source>
        <strain evidence="1">CGMCC 1.15371</strain>
    </source>
</reference>
<dbReference type="EMBL" id="BMIR01000005">
    <property type="protein sequence ID" value="GGE36160.1"/>
    <property type="molecule type" value="Genomic_DNA"/>
</dbReference>
<proteinExistence type="predicted"/>
<evidence type="ECO:0000313" key="2">
    <source>
        <dbReference type="Proteomes" id="UP000628775"/>
    </source>
</evidence>
<evidence type="ECO:0000313" key="1">
    <source>
        <dbReference type="EMBL" id="GGE36160.1"/>
    </source>
</evidence>